<gene>
    <name evidence="2" type="ORF">CMC5_045530</name>
</gene>
<organism evidence="2 3">
    <name type="scientific">Chondromyces crocatus</name>
    <dbReference type="NCBI Taxonomy" id="52"/>
    <lineage>
        <taxon>Bacteria</taxon>
        <taxon>Pseudomonadati</taxon>
        <taxon>Myxococcota</taxon>
        <taxon>Polyangia</taxon>
        <taxon>Polyangiales</taxon>
        <taxon>Polyangiaceae</taxon>
        <taxon>Chondromyces</taxon>
    </lineage>
</organism>
<dbReference type="CDD" id="cd07996">
    <property type="entry name" value="WGR_MMR_like"/>
    <property type="match status" value="1"/>
</dbReference>
<sequence>MRRFEFVQGSSAKFWMTDVQGNAFVVVYGRLGTSGQRKEKDFPSPDAARREMEKKIAEKLREGYQEVSATAAAAAPAGAKGAAAAAAPLELPPRLVQREATPERIQAAIESLNGLAAARGRRSWALNRRLQHARRALERIAGVVPSAHPALERALDGVLERVIAPRAGDRVPLVGALQLLLQVDASAFAKVMDGLWKLPPPGHPTAPALKLASEQLGALNDPELSLRIIALLLSRPAAPATGWSLRWRKISPHLEAYLARSGSSLKKYLGSIDPSGDPHLTGRIEAMRAG</sequence>
<evidence type="ECO:0000259" key="1">
    <source>
        <dbReference type="PROSITE" id="PS51977"/>
    </source>
</evidence>
<dbReference type="STRING" id="52.CMC5_045530"/>
<protein>
    <submittedName>
        <fullName evidence="2">Molybdenum metabolism regulator</fullName>
    </submittedName>
</protein>
<dbReference type="OrthoDB" id="8859114at2"/>
<dbReference type="InterPro" id="IPR036930">
    <property type="entry name" value="WGR_dom_sf"/>
</dbReference>
<dbReference type="RefSeq" id="WP_050432340.1">
    <property type="nucleotide sequence ID" value="NZ_CP012159.1"/>
</dbReference>
<dbReference type="AlphaFoldDB" id="A0A0K1EHR6"/>
<dbReference type="EMBL" id="CP012159">
    <property type="protein sequence ID" value="AKT40400.1"/>
    <property type="molecule type" value="Genomic_DNA"/>
</dbReference>
<dbReference type="PROSITE" id="PS51977">
    <property type="entry name" value="WGR"/>
    <property type="match status" value="1"/>
</dbReference>
<feature type="domain" description="WGR" evidence="1">
    <location>
        <begin position="1"/>
        <end position="79"/>
    </location>
</feature>
<name>A0A0K1EHR6_CHOCO</name>
<dbReference type="Proteomes" id="UP000067626">
    <property type="component" value="Chromosome"/>
</dbReference>
<proteinExistence type="predicted"/>
<evidence type="ECO:0000313" key="2">
    <source>
        <dbReference type="EMBL" id="AKT40400.1"/>
    </source>
</evidence>
<dbReference type="InterPro" id="IPR049809">
    <property type="entry name" value="YehF/YfeS-like_WGR"/>
</dbReference>
<dbReference type="SUPFAM" id="SSF142921">
    <property type="entry name" value="WGR domain-like"/>
    <property type="match status" value="1"/>
</dbReference>
<dbReference type="Gene3D" id="2.20.140.10">
    <property type="entry name" value="WGR domain"/>
    <property type="match status" value="1"/>
</dbReference>
<dbReference type="Pfam" id="PF05406">
    <property type="entry name" value="WGR"/>
    <property type="match status" value="1"/>
</dbReference>
<reference evidence="2 3" key="1">
    <citation type="submission" date="2015-07" db="EMBL/GenBank/DDBJ databases">
        <title>Genome analysis of myxobacterium Chondromyces crocatus Cm c5 reveals a high potential for natural compound synthesis and the genetic basis for the loss of fruiting body formation.</title>
        <authorList>
            <person name="Zaburannyi N."/>
            <person name="Bunk B."/>
            <person name="Maier J."/>
            <person name="Overmann J."/>
            <person name="Mueller R."/>
        </authorList>
    </citation>
    <scope>NUCLEOTIDE SEQUENCE [LARGE SCALE GENOMIC DNA]</scope>
    <source>
        <strain evidence="2 3">Cm c5</strain>
    </source>
</reference>
<evidence type="ECO:0000313" key="3">
    <source>
        <dbReference type="Proteomes" id="UP000067626"/>
    </source>
</evidence>
<accession>A0A0K1EHR6</accession>
<keyword evidence="3" id="KW-1185">Reference proteome</keyword>
<dbReference type="InterPro" id="IPR008893">
    <property type="entry name" value="WGR_domain"/>
</dbReference>
<dbReference type="SMART" id="SM00773">
    <property type="entry name" value="WGR"/>
    <property type="match status" value="1"/>
</dbReference>
<dbReference type="KEGG" id="ccro:CMC5_045530"/>